<dbReference type="EC" id="6.1.1.5" evidence="5 16"/>
<evidence type="ECO:0000256" key="8">
    <source>
        <dbReference type="ARBA" id="ARBA00022723"/>
    </source>
</evidence>
<evidence type="ECO:0000256" key="2">
    <source>
        <dbReference type="ARBA" id="ARBA00004496"/>
    </source>
</evidence>
<keyword evidence="12" id="KW-0648">Protein biosynthesis</keyword>
<evidence type="ECO:0000313" key="20">
    <source>
        <dbReference type="Proteomes" id="UP000178377"/>
    </source>
</evidence>
<evidence type="ECO:0000256" key="11">
    <source>
        <dbReference type="ARBA" id="ARBA00022840"/>
    </source>
</evidence>
<dbReference type="STRING" id="1817828.A2722_03980"/>
<dbReference type="NCBIfam" id="TIGR00392">
    <property type="entry name" value="ileS"/>
    <property type="match status" value="1"/>
</dbReference>
<dbReference type="Gene3D" id="3.40.50.620">
    <property type="entry name" value="HUPs"/>
    <property type="match status" value="2"/>
</dbReference>
<dbReference type="PRINTS" id="PR00984">
    <property type="entry name" value="TRNASYNTHILE"/>
</dbReference>
<keyword evidence="8" id="KW-0479">Metal-binding</keyword>
<proteinExistence type="inferred from homology"/>
<comment type="cofactor">
    <cofactor evidence="1">
        <name>Zn(2+)</name>
        <dbReference type="ChEBI" id="CHEBI:29105"/>
    </cofactor>
</comment>
<reference evidence="19 20" key="1">
    <citation type="journal article" date="2016" name="Nat. Commun.">
        <title>Thousands of microbial genomes shed light on interconnected biogeochemical processes in an aquifer system.</title>
        <authorList>
            <person name="Anantharaman K."/>
            <person name="Brown C.T."/>
            <person name="Hug L.A."/>
            <person name="Sharon I."/>
            <person name="Castelle C.J."/>
            <person name="Probst A.J."/>
            <person name="Thomas B.C."/>
            <person name="Singh A."/>
            <person name="Wilkins M.J."/>
            <person name="Karaoz U."/>
            <person name="Brodie E.L."/>
            <person name="Williams K.H."/>
            <person name="Hubbard S.S."/>
            <person name="Banfield J.F."/>
        </authorList>
    </citation>
    <scope>NUCLEOTIDE SEQUENCE [LARGE SCALE GENOMIC DNA]</scope>
</reference>
<dbReference type="Pfam" id="PF08264">
    <property type="entry name" value="Anticodon_1"/>
    <property type="match status" value="1"/>
</dbReference>
<gene>
    <name evidence="19" type="ORF">A2722_03980</name>
</gene>
<organism evidence="19 20">
    <name type="scientific">Candidatus Doudnabacteria bacterium RIFCSPHIGHO2_01_FULL_50_11</name>
    <dbReference type="NCBI Taxonomy" id="1817828"/>
    <lineage>
        <taxon>Bacteria</taxon>
        <taxon>Candidatus Doudnaibacteriota</taxon>
    </lineage>
</organism>
<evidence type="ECO:0000256" key="15">
    <source>
        <dbReference type="ARBA" id="ARBA00048359"/>
    </source>
</evidence>
<evidence type="ECO:0000256" key="3">
    <source>
        <dbReference type="ARBA" id="ARBA00007078"/>
    </source>
</evidence>
<evidence type="ECO:0000256" key="12">
    <source>
        <dbReference type="ARBA" id="ARBA00022917"/>
    </source>
</evidence>
<comment type="similarity">
    <text evidence="3">Belongs to the class-I aminoacyl-tRNA synthetase family. IleS type 2 subfamily.</text>
</comment>
<comment type="catalytic activity">
    <reaction evidence="15">
        <text>tRNA(Ile) + L-isoleucine + ATP = L-isoleucyl-tRNA(Ile) + AMP + diphosphate</text>
        <dbReference type="Rhea" id="RHEA:11060"/>
        <dbReference type="Rhea" id="RHEA-COMP:9666"/>
        <dbReference type="Rhea" id="RHEA-COMP:9695"/>
        <dbReference type="ChEBI" id="CHEBI:30616"/>
        <dbReference type="ChEBI" id="CHEBI:33019"/>
        <dbReference type="ChEBI" id="CHEBI:58045"/>
        <dbReference type="ChEBI" id="CHEBI:78442"/>
        <dbReference type="ChEBI" id="CHEBI:78528"/>
        <dbReference type="ChEBI" id="CHEBI:456215"/>
        <dbReference type="EC" id="6.1.1.5"/>
    </reaction>
</comment>
<evidence type="ECO:0000256" key="6">
    <source>
        <dbReference type="ARBA" id="ARBA00022490"/>
    </source>
</evidence>
<evidence type="ECO:0000256" key="16">
    <source>
        <dbReference type="NCBIfam" id="TIGR00392"/>
    </source>
</evidence>
<dbReference type="GO" id="GO:0046872">
    <property type="term" value="F:metal ion binding"/>
    <property type="evidence" value="ECO:0007669"/>
    <property type="project" value="UniProtKB-KW"/>
</dbReference>
<dbReference type="InterPro" id="IPR002300">
    <property type="entry name" value="aa-tRNA-synth_Ia"/>
</dbReference>
<keyword evidence="13" id="KW-0030">Aminoacyl-tRNA synthetase</keyword>
<keyword evidence="7" id="KW-0436">Ligase</keyword>
<dbReference type="FunFam" id="3.40.50.620:FF:000075">
    <property type="entry name" value="Isoleucine--tRNA ligase"/>
    <property type="match status" value="1"/>
</dbReference>
<dbReference type="GO" id="GO:0002161">
    <property type="term" value="F:aminoacyl-tRNA deacylase activity"/>
    <property type="evidence" value="ECO:0007669"/>
    <property type="project" value="InterPro"/>
</dbReference>
<comment type="function">
    <text evidence="14">Catalyzes the attachment of isoleucine to tRNA(Ile). As IleRS can inadvertently accommodate and process structurally similar amino acids such as valine, to avoid such errors it has two additional distinct tRNA(Ile)-dependent editing activities. One activity is designated as 'pretransfer' editing and involves the hydrolysis of activated Val-AMP. The other activity is designated 'posttransfer' editing and involves deacylation of mischarged Val-tRNA(Ile).</text>
</comment>
<sequence length="1009" mass="116142">MYKKVEPHPNFSKIEKEILQFWREGKIFSASLKKNAGSKPFVFFEGPPTANGKPGIHHIEARAFKDVILRFQSLRGRHVVRKAGWDTHGLPVELEVERSLGISGKRQIENLVPDDKSASIAKFNELCRVNVWKYKDEWEKFTERIGFWIDMSDPYITYDKRYIESVWQILKKISEREVNGEPLLFQSHKVLPYCPRCGTALSSHEVAQGYRSVTDNSVFVRFLLKQSRLQIKNPNGEPEVIELDGPAYIVSWTTTPWTLPGNVALAVGEDIEYSLIKRESEYYIVATQLRDKIPSLGGEEIERFPGRFLTGHSYEPLFEVPELHSPKSYKIYTAPFVTTTEGTGVVHTAVMYGEDDYQLGSRVGLPKFHTVAGDGTFIDSLSDLAGKQVKDPQTEKSILRYLQKKNALMGEKAYQHDYPFCWRCGTALLYYARSSWFIRMSALRAELRKNNEQITWVPDHIKRGRFGEWIEEVKDWAISRERYWGTPLPIWICPQEGCGKVSIIGSYEELFFRAVLDNPQEFQQRFDPHKPFIDDIRLRCDRPDCPGVMERTPEVLDVWLDSGAMPYAQWHYPFENEQMFAAQFPADYISEAIDQTRGWFYTLLAVATALGEQQPPFRSVICLGHVLDEKGQKMSKSRGNVIDPFQLIERYGSDIVRWYMYSVNQPGEPKRFSERDLVVLQRKVQMIFWNVLNYFVTYSNTVGWESGKGKFTDADRLDNVLDQWILARLQETAAEVTQSLDVLNVFRASRSLEDFIDELSTWYLRRSRGREDSDFFTILDHCIRTTTRLLAPFMPLFADAVFRIIRSSHDPESVHLTDWPASGGMSESARTILLRMKETRAIVEAVLAWRKTTGLKVRQPLGDLVVVTKTSDLERFLGLMSEELNFLNVQLMAEPPQNPALKKLEFSAVTDCMVFLNPEISPTLRSQGLARELERQVQDLRKRGGLKVGERITLHYETDSPEIYEAFEYFDEGKTYVASVIGARIETPISVQIELSGHKIWLGLKRAAK</sequence>
<dbReference type="GO" id="GO:0006428">
    <property type="term" value="P:isoleucyl-tRNA aminoacylation"/>
    <property type="evidence" value="ECO:0007669"/>
    <property type="project" value="UniProtKB-UniRule"/>
</dbReference>
<dbReference type="FunFam" id="3.40.50.620:FF:000063">
    <property type="entry name" value="Isoleucine--tRNA ligase"/>
    <property type="match status" value="1"/>
</dbReference>
<keyword evidence="11" id="KW-0067">ATP-binding</keyword>
<evidence type="ECO:0000259" key="17">
    <source>
        <dbReference type="Pfam" id="PF00133"/>
    </source>
</evidence>
<evidence type="ECO:0000256" key="1">
    <source>
        <dbReference type="ARBA" id="ARBA00001947"/>
    </source>
</evidence>
<dbReference type="AlphaFoldDB" id="A0A1F5PMK6"/>
<dbReference type="GO" id="GO:0004822">
    <property type="term" value="F:isoleucine-tRNA ligase activity"/>
    <property type="evidence" value="ECO:0007669"/>
    <property type="project" value="UniProtKB-UniRule"/>
</dbReference>
<dbReference type="PANTHER" id="PTHR42780">
    <property type="entry name" value="SOLEUCYL-TRNA SYNTHETASE"/>
    <property type="match status" value="1"/>
</dbReference>
<evidence type="ECO:0000256" key="14">
    <source>
        <dbReference type="ARBA" id="ARBA00025217"/>
    </source>
</evidence>
<keyword evidence="9" id="KW-0547">Nucleotide-binding</keyword>
<dbReference type="Gene3D" id="1.10.730.10">
    <property type="entry name" value="Isoleucyl-tRNA Synthetase, Domain 1"/>
    <property type="match status" value="1"/>
</dbReference>
<keyword evidence="10" id="KW-0862">Zinc</keyword>
<dbReference type="InterPro" id="IPR013155">
    <property type="entry name" value="M/V/L/I-tRNA-synth_anticd-bd"/>
</dbReference>
<dbReference type="Pfam" id="PF00133">
    <property type="entry name" value="tRNA-synt_1"/>
    <property type="match status" value="1"/>
</dbReference>
<name>A0A1F5PMK6_9BACT</name>
<protein>
    <recommendedName>
        <fullName evidence="5 16">Isoleucine--tRNA ligase</fullName>
        <ecNumber evidence="5 16">6.1.1.5</ecNumber>
    </recommendedName>
</protein>
<evidence type="ECO:0000256" key="13">
    <source>
        <dbReference type="ARBA" id="ARBA00023146"/>
    </source>
</evidence>
<evidence type="ECO:0000256" key="9">
    <source>
        <dbReference type="ARBA" id="ARBA00022741"/>
    </source>
</evidence>
<dbReference type="GO" id="GO:0005737">
    <property type="term" value="C:cytoplasm"/>
    <property type="evidence" value="ECO:0007669"/>
    <property type="project" value="UniProtKB-SubCell"/>
</dbReference>
<dbReference type="InterPro" id="IPR009080">
    <property type="entry name" value="tRNAsynth_Ia_anticodon-bd"/>
</dbReference>
<evidence type="ECO:0000259" key="18">
    <source>
        <dbReference type="Pfam" id="PF08264"/>
    </source>
</evidence>
<evidence type="ECO:0000256" key="5">
    <source>
        <dbReference type="ARBA" id="ARBA00013165"/>
    </source>
</evidence>
<evidence type="ECO:0000313" key="19">
    <source>
        <dbReference type="EMBL" id="OGE91155.1"/>
    </source>
</evidence>
<comment type="subcellular location">
    <subcellularLocation>
        <location evidence="2">Cytoplasm</location>
    </subcellularLocation>
</comment>
<dbReference type="PANTHER" id="PTHR42780:SF1">
    <property type="entry name" value="ISOLEUCINE--TRNA LIGASE, CYTOPLASMIC"/>
    <property type="match status" value="1"/>
</dbReference>
<evidence type="ECO:0000256" key="10">
    <source>
        <dbReference type="ARBA" id="ARBA00022833"/>
    </source>
</evidence>
<accession>A0A1F5PMK6</accession>
<dbReference type="InterPro" id="IPR002301">
    <property type="entry name" value="Ile-tRNA-ligase"/>
</dbReference>
<dbReference type="SUPFAM" id="SSF50677">
    <property type="entry name" value="ValRS/IleRS/LeuRS editing domain"/>
    <property type="match status" value="1"/>
</dbReference>
<dbReference type="InterPro" id="IPR009008">
    <property type="entry name" value="Val/Leu/Ile-tRNA-synth_edit"/>
</dbReference>
<dbReference type="InterPro" id="IPR023586">
    <property type="entry name" value="Ile-tRNA-ligase_type2"/>
</dbReference>
<dbReference type="Proteomes" id="UP000178377">
    <property type="component" value="Unassembled WGS sequence"/>
</dbReference>
<dbReference type="InterPro" id="IPR014729">
    <property type="entry name" value="Rossmann-like_a/b/a_fold"/>
</dbReference>
<dbReference type="Pfam" id="PF19302">
    <property type="entry name" value="DUF5915"/>
    <property type="match status" value="1"/>
</dbReference>
<evidence type="ECO:0000256" key="7">
    <source>
        <dbReference type="ARBA" id="ARBA00022598"/>
    </source>
</evidence>
<dbReference type="SUPFAM" id="SSF52374">
    <property type="entry name" value="Nucleotidylyl transferase"/>
    <property type="match status" value="1"/>
</dbReference>
<dbReference type="GO" id="GO:0005524">
    <property type="term" value="F:ATP binding"/>
    <property type="evidence" value="ECO:0007669"/>
    <property type="project" value="UniProtKB-KW"/>
</dbReference>
<evidence type="ECO:0000256" key="4">
    <source>
        <dbReference type="ARBA" id="ARBA00011245"/>
    </source>
</evidence>
<comment type="subunit">
    <text evidence="4">Monomer.</text>
</comment>
<feature type="domain" description="Methionyl/Valyl/Leucyl/Isoleucyl-tRNA synthetase anticodon-binding" evidence="18">
    <location>
        <begin position="722"/>
        <end position="861"/>
    </location>
</feature>
<comment type="caution">
    <text evidence="19">The sequence shown here is derived from an EMBL/GenBank/DDBJ whole genome shotgun (WGS) entry which is preliminary data.</text>
</comment>
<dbReference type="SUPFAM" id="SSF47323">
    <property type="entry name" value="Anticodon-binding domain of a subclass of class I aminoacyl-tRNA synthetases"/>
    <property type="match status" value="1"/>
</dbReference>
<feature type="domain" description="Aminoacyl-tRNA synthetase class Ia" evidence="17">
    <location>
        <begin position="18"/>
        <end position="663"/>
    </location>
</feature>
<keyword evidence="6" id="KW-0963">Cytoplasm</keyword>
<dbReference type="EMBL" id="MFEO01000004">
    <property type="protein sequence ID" value="OGE91155.1"/>
    <property type="molecule type" value="Genomic_DNA"/>
</dbReference>